<evidence type="ECO:0000313" key="2">
    <source>
        <dbReference type="EMBL" id="GIN22563.1"/>
    </source>
</evidence>
<gene>
    <name evidence="2" type="ORF">J1TS3_36970</name>
</gene>
<protein>
    <submittedName>
        <fullName evidence="2">Uncharacterized protein</fullName>
    </submittedName>
</protein>
<accession>A0ABQ4KBP7</accession>
<proteinExistence type="predicted"/>
<dbReference type="Proteomes" id="UP000680279">
    <property type="component" value="Unassembled WGS sequence"/>
</dbReference>
<feature type="coiled-coil region" evidence="1">
    <location>
        <begin position="84"/>
        <end position="114"/>
    </location>
</feature>
<evidence type="ECO:0000313" key="3">
    <source>
        <dbReference type="Proteomes" id="UP000680279"/>
    </source>
</evidence>
<reference evidence="2 3" key="1">
    <citation type="submission" date="2021-03" db="EMBL/GenBank/DDBJ databases">
        <title>Antimicrobial resistance genes in bacteria isolated from Japanese honey, and their potential for conferring macrolide and lincosamide resistance in the American foulbrood pathogen Paenibacillus larvae.</title>
        <authorList>
            <person name="Okamoto M."/>
            <person name="Kumagai M."/>
            <person name="Kanamori H."/>
            <person name="Takamatsu D."/>
        </authorList>
    </citation>
    <scope>NUCLEOTIDE SEQUENCE [LARGE SCALE GENOMIC DNA]</scope>
    <source>
        <strain evidence="2 3">J1TS3</strain>
    </source>
</reference>
<evidence type="ECO:0000256" key="1">
    <source>
        <dbReference type="SAM" id="Coils"/>
    </source>
</evidence>
<sequence>MKVLTDYKQLEGKTIAFAHMAQFADQITLVTTDDEVLMATFTQEYEDEFEIKVFNKYNVIYAINNDKYIREEFSKLGIFDLEEWKEEQEKKQRLERQNLKMIREMREREQYEKLKAKFESSK</sequence>
<dbReference type="EMBL" id="BOQT01000018">
    <property type="protein sequence ID" value="GIN22563.1"/>
    <property type="molecule type" value="Genomic_DNA"/>
</dbReference>
<keyword evidence="3" id="KW-1185">Reference proteome</keyword>
<keyword evidence="1" id="KW-0175">Coiled coil</keyword>
<dbReference type="RefSeq" id="WP_212963681.1">
    <property type="nucleotide sequence ID" value="NZ_BOQT01000018.1"/>
</dbReference>
<organism evidence="2 3">
    <name type="scientific">Siminovitchia fordii</name>
    <dbReference type="NCBI Taxonomy" id="254759"/>
    <lineage>
        <taxon>Bacteria</taxon>
        <taxon>Bacillati</taxon>
        <taxon>Bacillota</taxon>
        <taxon>Bacilli</taxon>
        <taxon>Bacillales</taxon>
        <taxon>Bacillaceae</taxon>
        <taxon>Siminovitchia</taxon>
    </lineage>
</organism>
<comment type="caution">
    <text evidence="2">The sequence shown here is derived from an EMBL/GenBank/DDBJ whole genome shotgun (WGS) entry which is preliminary data.</text>
</comment>
<name>A0ABQ4KBP7_9BACI</name>